<protein>
    <submittedName>
        <fullName evidence="5">GRF1-interacting factor 2</fullName>
    </submittedName>
</protein>
<evidence type="ECO:0000259" key="3">
    <source>
        <dbReference type="Pfam" id="PF05030"/>
    </source>
</evidence>
<evidence type="ECO:0000313" key="5">
    <source>
        <dbReference type="RefSeq" id="XP_011084559.1"/>
    </source>
</evidence>
<feature type="region of interest" description="Disordered" evidence="2">
    <location>
        <begin position="128"/>
        <end position="200"/>
    </location>
</feature>
<reference evidence="5" key="1">
    <citation type="submission" date="2025-08" db="UniProtKB">
        <authorList>
            <consortium name="RefSeq"/>
        </authorList>
    </citation>
    <scope>IDENTIFICATION</scope>
</reference>
<dbReference type="Proteomes" id="UP000504604">
    <property type="component" value="Linkage group LG7"/>
</dbReference>
<dbReference type="AlphaFoldDB" id="A0A6I9TTG8"/>
<evidence type="ECO:0000256" key="1">
    <source>
        <dbReference type="ARBA" id="ARBA00007945"/>
    </source>
</evidence>
<dbReference type="GeneID" id="105166776"/>
<dbReference type="Pfam" id="PF05030">
    <property type="entry name" value="SSXT"/>
    <property type="match status" value="1"/>
</dbReference>
<comment type="similarity">
    <text evidence="1">Belongs to the SS18 family.</text>
</comment>
<dbReference type="InterPro" id="IPR007726">
    <property type="entry name" value="SS18_N"/>
</dbReference>
<organism evidence="4 5">
    <name type="scientific">Sesamum indicum</name>
    <name type="common">Oriental sesame</name>
    <name type="synonym">Sesamum orientale</name>
    <dbReference type="NCBI Taxonomy" id="4182"/>
    <lineage>
        <taxon>Eukaryota</taxon>
        <taxon>Viridiplantae</taxon>
        <taxon>Streptophyta</taxon>
        <taxon>Embryophyta</taxon>
        <taxon>Tracheophyta</taxon>
        <taxon>Spermatophyta</taxon>
        <taxon>Magnoliopsida</taxon>
        <taxon>eudicotyledons</taxon>
        <taxon>Gunneridae</taxon>
        <taxon>Pentapetalae</taxon>
        <taxon>asterids</taxon>
        <taxon>lamiids</taxon>
        <taxon>Lamiales</taxon>
        <taxon>Pedaliaceae</taxon>
        <taxon>Sesamum</taxon>
    </lineage>
</organism>
<feature type="domain" description="SS18 N-terminal" evidence="3">
    <location>
        <begin position="23"/>
        <end position="78"/>
    </location>
</feature>
<evidence type="ECO:0000313" key="4">
    <source>
        <dbReference type="Proteomes" id="UP000504604"/>
    </source>
</evidence>
<dbReference type="FunCoup" id="A0A6I9TTG8">
    <property type="interactions" value="645"/>
</dbReference>
<dbReference type="KEGG" id="sind:105166776"/>
<gene>
    <name evidence="5" type="primary">LOC105166776</name>
</gene>
<proteinExistence type="inferred from homology"/>
<dbReference type="InParanoid" id="A0A6I9TTG8"/>
<dbReference type="RefSeq" id="XP_011084559.1">
    <property type="nucleotide sequence ID" value="XM_011086257.2"/>
</dbReference>
<keyword evidence="4" id="KW-1185">Reference proteome</keyword>
<name>A0A6I9TTG8_SESIN</name>
<dbReference type="OrthoDB" id="10265171at2759"/>
<evidence type="ECO:0000256" key="2">
    <source>
        <dbReference type="SAM" id="MobiDB-lite"/>
    </source>
</evidence>
<feature type="compositionally biased region" description="Low complexity" evidence="2">
    <location>
        <begin position="128"/>
        <end position="145"/>
    </location>
</feature>
<accession>A0A6I9TTG8</accession>
<feature type="compositionally biased region" description="Polar residues" evidence="2">
    <location>
        <begin position="77"/>
        <end position="103"/>
    </location>
</feature>
<feature type="region of interest" description="Disordered" evidence="2">
    <location>
        <begin position="77"/>
        <end position="116"/>
    </location>
</feature>
<sequence>MNKMQQQAPQTLTSAPSTPLNLVSTEQIQKYLDENKNLIMAILEGQNMGKVAECAQYQAILQKNLMYLAAIADAQPQGSAAPSQGPTSSVTPQGSSPMVQTQAPAVHQQPSGPPKLPFQLNALRPQDQQNQLHQLHHQQQLQGHFSLGGGPNNSWHFAMQPGIGNSGNLRDLRGSQPGALEASSGDGRGNSALGSMEGRE</sequence>